<dbReference type="InterPro" id="IPR006571">
    <property type="entry name" value="TLDc_dom"/>
</dbReference>
<keyword evidence="8" id="KW-1185">Reference proteome</keyword>
<organism evidence="7 8">
    <name type="scientific">Phanerochaete sordida</name>
    <dbReference type="NCBI Taxonomy" id="48140"/>
    <lineage>
        <taxon>Eukaryota</taxon>
        <taxon>Fungi</taxon>
        <taxon>Dikarya</taxon>
        <taxon>Basidiomycota</taxon>
        <taxon>Agaricomycotina</taxon>
        <taxon>Agaricomycetes</taxon>
        <taxon>Polyporales</taxon>
        <taxon>Phanerochaetaceae</taxon>
        <taxon>Phanerochaete</taxon>
    </lineage>
</organism>
<evidence type="ECO:0000256" key="5">
    <source>
        <dbReference type="SAM" id="MobiDB-lite"/>
    </source>
</evidence>
<evidence type="ECO:0000313" key="7">
    <source>
        <dbReference type="EMBL" id="GJE96157.1"/>
    </source>
</evidence>
<dbReference type="OrthoDB" id="26679at2759"/>
<protein>
    <recommendedName>
        <fullName evidence="4">Oxidation resistance protein 1</fullName>
    </recommendedName>
</protein>
<gene>
    <name evidence="7" type="ORF">PsYK624_123500</name>
</gene>
<comment type="caution">
    <text evidence="7">The sequence shown here is derived from an EMBL/GenBank/DDBJ whole genome shotgun (WGS) entry which is preliminary data.</text>
</comment>
<dbReference type="EMBL" id="BPQB01000056">
    <property type="protein sequence ID" value="GJE96157.1"/>
    <property type="molecule type" value="Genomic_DNA"/>
</dbReference>
<feature type="compositionally biased region" description="Polar residues" evidence="5">
    <location>
        <begin position="83"/>
        <end position="92"/>
    </location>
</feature>
<feature type="compositionally biased region" description="Polar residues" evidence="5">
    <location>
        <begin position="1"/>
        <end position="13"/>
    </location>
</feature>
<evidence type="ECO:0000256" key="3">
    <source>
        <dbReference type="ARBA" id="ARBA00023128"/>
    </source>
</evidence>
<feature type="region of interest" description="Disordered" evidence="5">
    <location>
        <begin position="80"/>
        <end position="249"/>
    </location>
</feature>
<feature type="compositionally biased region" description="Basic and acidic residues" evidence="5">
    <location>
        <begin position="216"/>
        <end position="227"/>
    </location>
</feature>
<proteinExistence type="inferred from homology"/>
<dbReference type="Proteomes" id="UP000703269">
    <property type="component" value="Unassembled WGS sequence"/>
</dbReference>
<feature type="compositionally biased region" description="Polar residues" evidence="5">
    <location>
        <begin position="183"/>
        <end position="200"/>
    </location>
</feature>
<feature type="compositionally biased region" description="Polar residues" evidence="5">
    <location>
        <begin position="147"/>
        <end position="159"/>
    </location>
</feature>
<dbReference type="PROSITE" id="PS51886">
    <property type="entry name" value="TLDC"/>
    <property type="match status" value="1"/>
</dbReference>
<dbReference type="GO" id="GO:0006979">
    <property type="term" value="P:response to oxidative stress"/>
    <property type="evidence" value="ECO:0007669"/>
    <property type="project" value="TreeGrafter"/>
</dbReference>
<evidence type="ECO:0000256" key="2">
    <source>
        <dbReference type="ARBA" id="ARBA00009540"/>
    </source>
</evidence>
<feature type="domain" description="TLDc" evidence="6">
    <location>
        <begin position="356"/>
        <end position="528"/>
    </location>
</feature>
<comment type="similarity">
    <text evidence="2">Belongs to the OXR1 family.</text>
</comment>
<feature type="compositionally biased region" description="Low complexity" evidence="5">
    <location>
        <begin position="96"/>
        <end position="109"/>
    </location>
</feature>
<dbReference type="AlphaFoldDB" id="A0A9P3GIF0"/>
<dbReference type="PANTHER" id="PTHR23354">
    <property type="entry name" value="NUCLEOLAR PROTEIN 7/ESTROGEN RECEPTOR COACTIVATOR-RELATED"/>
    <property type="match status" value="1"/>
</dbReference>
<keyword evidence="3" id="KW-0496">Mitochondrion</keyword>
<name>A0A9P3GIF0_9APHY</name>
<dbReference type="SMART" id="SM00584">
    <property type="entry name" value="TLDc"/>
    <property type="match status" value="1"/>
</dbReference>
<dbReference type="PANTHER" id="PTHR23354:SF62">
    <property type="entry name" value="MUSTARD, ISOFORM V"/>
    <property type="match status" value="1"/>
</dbReference>
<evidence type="ECO:0000256" key="4">
    <source>
        <dbReference type="ARBA" id="ARBA00040604"/>
    </source>
</evidence>
<dbReference type="GO" id="GO:0005634">
    <property type="term" value="C:nucleus"/>
    <property type="evidence" value="ECO:0007669"/>
    <property type="project" value="TreeGrafter"/>
</dbReference>
<comment type="subcellular location">
    <subcellularLocation>
        <location evidence="1">Mitochondrion</location>
    </subcellularLocation>
</comment>
<dbReference type="Pfam" id="PF07534">
    <property type="entry name" value="TLD"/>
    <property type="match status" value="1"/>
</dbReference>
<sequence length="529" mass="56674">MRGHSRASSTDSEFGSFVSVPSAEDPLHQLGSDAPQLFSPVQNFGFFDRFTEEAKAATEKNKKGVLDELLKHEDDPLYFLRSATPTATQQGRDTPEAPSKPAASEPDSATSSTAPSGLTDDVPPQPLISFGEQAGLTADETFAMPGQWSQSLPSTSATGASAPRAPSSGLLDELIDYEENHRSLPSAQVASTSRSATPQPQRVAGTPLSARSSRHPSREANRTEPDPGRAPSSPTRSPSLPPTPMRLSDPEVQRTQSFFMPTSLTASAFPTKWVSSLLSRTAPQAPPGPIDGLPTRAATAPDITHGTPFASHPFVPPSGAPGFAGDRAWDKGFEFDKENVERASVRLVGRKEGTHGVLNVALADKLRPHLPALKRLPRAWTLLYSLDQHGISLNTLYTRCAAHTGGALLVIRDSNDVVFGAWMGEGIHMSKGAYYGSGESFLWKLMSEDKLRVFKWTGRNEYVALCEPEYISFGGGEGHYGLYVDATLMDGSSAHCPTFDNEPLCSPGPRQGEGVTFECVGLEVWGIGG</sequence>
<dbReference type="GO" id="GO:0005739">
    <property type="term" value="C:mitochondrion"/>
    <property type="evidence" value="ECO:0007669"/>
    <property type="project" value="UniProtKB-SubCell"/>
</dbReference>
<accession>A0A9P3GIF0</accession>
<feature type="region of interest" description="Disordered" evidence="5">
    <location>
        <begin position="1"/>
        <end position="35"/>
    </location>
</feature>
<reference evidence="7 8" key="1">
    <citation type="submission" date="2021-08" db="EMBL/GenBank/DDBJ databases">
        <title>Draft Genome Sequence of Phanerochaete sordida strain YK-624.</title>
        <authorList>
            <person name="Mori T."/>
            <person name="Dohra H."/>
            <person name="Suzuki T."/>
            <person name="Kawagishi H."/>
            <person name="Hirai H."/>
        </authorList>
    </citation>
    <scope>NUCLEOTIDE SEQUENCE [LARGE SCALE GENOMIC DNA]</scope>
    <source>
        <strain evidence="7 8">YK-624</strain>
    </source>
</reference>
<evidence type="ECO:0000259" key="6">
    <source>
        <dbReference type="PROSITE" id="PS51886"/>
    </source>
</evidence>
<evidence type="ECO:0000256" key="1">
    <source>
        <dbReference type="ARBA" id="ARBA00004173"/>
    </source>
</evidence>
<evidence type="ECO:0000313" key="8">
    <source>
        <dbReference type="Proteomes" id="UP000703269"/>
    </source>
</evidence>